<feature type="signal peptide" evidence="1">
    <location>
        <begin position="1"/>
        <end position="21"/>
    </location>
</feature>
<dbReference type="InterPro" id="IPR052022">
    <property type="entry name" value="26kDa_periplasmic_antigen"/>
</dbReference>
<dbReference type="STRING" id="996342.SAMN05443551_2955"/>
<sequence>MQWVHGLLTTFVLILSVSASAAQTEGRLTVTGEGRVAAVPDMAVITMGATSQAETAQDAMAQTSDITAAILTRLTEFGIEPRDVQTSDLSLSPVWRNRGGNDGSPQIDGYQASNRVTARVRDLDRLGEILDAALSDGANRLGGLHFTLSDPDPLTDDARRLAVANARAKAELFAEAAGVELGALISLSEAGVAMPQPEMLGMARAADAGVPIAQGETELRASVTLVYEISTP</sequence>
<dbReference type="AlphaFoldDB" id="A0A1M5VMI9"/>
<dbReference type="RefSeq" id="WP_072778643.1">
    <property type="nucleotide sequence ID" value="NZ_FQXC01000004.1"/>
</dbReference>
<dbReference type="Gene3D" id="3.30.110.170">
    <property type="entry name" value="Protein of unknown function (DUF541), domain 1"/>
    <property type="match status" value="1"/>
</dbReference>
<dbReference type="PANTHER" id="PTHR34387:SF1">
    <property type="entry name" value="PERIPLASMIC IMMUNOGENIC PROTEIN"/>
    <property type="match status" value="1"/>
</dbReference>
<protein>
    <recommendedName>
        <fullName evidence="4">26 kDa periplasmic immunogenic protein</fullName>
    </recommendedName>
</protein>
<dbReference type="Gene3D" id="3.30.70.2970">
    <property type="entry name" value="Protein of unknown function (DUF541), domain 2"/>
    <property type="match status" value="1"/>
</dbReference>
<dbReference type="Proteomes" id="UP000184221">
    <property type="component" value="Unassembled WGS sequence"/>
</dbReference>
<feature type="chain" id="PRO_5011957434" description="26 kDa periplasmic immunogenic protein" evidence="1">
    <location>
        <begin position="22"/>
        <end position="232"/>
    </location>
</feature>
<keyword evidence="1" id="KW-0732">Signal</keyword>
<accession>A0A1M5VMI9</accession>
<organism evidence="2 3">
    <name type="scientific">Marivita hallyeonensis</name>
    <dbReference type="NCBI Taxonomy" id="996342"/>
    <lineage>
        <taxon>Bacteria</taxon>
        <taxon>Pseudomonadati</taxon>
        <taxon>Pseudomonadota</taxon>
        <taxon>Alphaproteobacteria</taxon>
        <taxon>Rhodobacterales</taxon>
        <taxon>Roseobacteraceae</taxon>
        <taxon>Marivita</taxon>
    </lineage>
</organism>
<dbReference type="InterPro" id="IPR007497">
    <property type="entry name" value="SIMPL/DUF541"/>
</dbReference>
<proteinExistence type="predicted"/>
<dbReference type="Pfam" id="PF04402">
    <property type="entry name" value="SIMPL"/>
    <property type="match status" value="1"/>
</dbReference>
<keyword evidence="3" id="KW-1185">Reference proteome</keyword>
<dbReference type="EMBL" id="FQXC01000004">
    <property type="protein sequence ID" value="SHH76437.1"/>
    <property type="molecule type" value="Genomic_DNA"/>
</dbReference>
<gene>
    <name evidence="2" type="ORF">SAMN05443551_2955</name>
</gene>
<dbReference type="OrthoDB" id="9813144at2"/>
<reference evidence="2 3" key="1">
    <citation type="submission" date="2016-11" db="EMBL/GenBank/DDBJ databases">
        <authorList>
            <person name="Jaros S."/>
            <person name="Januszkiewicz K."/>
            <person name="Wedrychowicz H."/>
        </authorList>
    </citation>
    <scope>NUCLEOTIDE SEQUENCE [LARGE SCALE GENOMIC DNA]</scope>
    <source>
        <strain evidence="2 3">DSM 29431</strain>
    </source>
</reference>
<evidence type="ECO:0000313" key="2">
    <source>
        <dbReference type="EMBL" id="SHH76437.1"/>
    </source>
</evidence>
<dbReference type="GO" id="GO:0006974">
    <property type="term" value="P:DNA damage response"/>
    <property type="evidence" value="ECO:0007669"/>
    <property type="project" value="TreeGrafter"/>
</dbReference>
<evidence type="ECO:0000313" key="3">
    <source>
        <dbReference type="Proteomes" id="UP000184221"/>
    </source>
</evidence>
<dbReference type="PANTHER" id="PTHR34387">
    <property type="entry name" value="SLR1258 PROTEIN"/>
    <property type="match status" value="1"/>
</dbReference>
<evidence type="ECO:0008006" key="4">
    <source>
        <dbReference type="Google" id="ProtNLM"/>
    </source>
</evidence>
<name>A0A1M5VMI9_9RHOB</name>
<evidence type="ECO:0000256" key="1">
    <source>
        <dbReference type="SAM" id="SignalP"/>
    </source>
</evidence>